<feature type="region of interest" description="Disordered" evidence="1">
    <location>
        <begin position="747"/>
        <end position="771"/>
    </location>
</feature>
<dbReference type="KEGG" id="spaa:SPAPADRAFT_52202"/>
<dbReference type="AlphaFoldDB" id="G3AS58"/>
<dbReference type="HOGENOM" id="CLU_314268_0_0_1"/>
<dbReference type="OMA" id="DITVEKC"/>
<evidence type="ECO:0000313" key="2">
    <source>
        <dbReference type="EMBL" id="EGW31017.1"/>
    </source>
</evidence>
<dbReference type="Proteomes" id="UP000000709">
    <property type="component" value="Unassembled WGS sequence"/>
</dbReference>
<dbReference type="InParanoid" id="G3AS58"/>
<sequence length="931" mass="102470">MFFSKPTNPKPFIRVLGKLAVLITNSTASNHQIIKDNQQFYLDDTKRSKVKEFFRRFKSFFLRKVQTQIPVIQSTATCMFQFTGEVTVDSFSSEEEVFTLALKPLLKTGSPSTIVSTADVVNECPIVDTFELPVVTADDFVPKYLSHPLVVPAESIAAPISTVVESACALESSEPTEAAPESVPIAVTTDLATEKVPDLSRSNRKKFKKLFKGIRCSIHRTKNYGSNSQPHTFIDETAEVREQSSVVDATVEKCDKAEVKEQSSVVDETAEVKEHSSIVDITVEKCDKAEVENVRSKRQRIKNLFRKSKSNGQPTTLARESPEVKEQPSLVDVTVEVNEQPPVADATAEECDKAEVKEQSPVVDATAEVKEHSSIVDITVEKCDKAEVENVRSKRQRMKNLFRKSKSNGQPSLIDETAEVNEESPVADAIVEECDNAEVKEQYSVVDVTVEKCDKAKVKEQSSVVDETAEVKEQSSVAGVIVEKCDKAEVENVKSKRQRMKNLFRKSKSNGQPSLIDETAEVNEQSPVADAIVEKCDNAEVKEQSSVVNATVEKCDGVETPVVAGYCTEMASVGSGVQVENVRSRRQRMKNLFRKSKSNGQPSLIDETAEVNEQSPVTDAIVEKCDNAEVKEQSSVVDVTVEKCDKAEVENVKSKRQRMKNLFRKSKSNIQPTTLERESPEIKEQPSLVDVTVEECDKAEVKEQSSVVDETAEVKEHSSIVDVTVEKCDKAEVENVKSKRQRMKNLFRKSKSNGQPTTLARESSEVKEHPSIASTITEKKAFQKVSMLSINESSINRTLTIGTSKSVLPAIASAISTLKSTPVVKLPTASAAAASTPVISFGRSGKCASAFDPSKKVYPVSGSLASVDPAKTSKPVIPNFTSGMACTGLSWNTQIGSSKDAMKWRDQNSQLGNKFGAYMEYNYTSTGYNDF</sequence>
<feature type="region of interest" description="Disordered" evidence="1">
    <location>
        <begin position="306"/>
        <end position="329"/>
    </location>
</feature>
<protein>
    <submittedName>
        <fullName evidence="2">Uncharacterized protein</fullName>
    </submittedName>
</protein>
<dbReference type="EMBL" id="GL996504">
    <property type="protein sequence ID" value="EGW31017.1"/>
    <property type="molecule type" value="Genomic_DNA"/>
</dbReference>
<gene>
    <name evidence="2" type="ORF">SPAPADRAFT_52202</name>
</gene>
<feature type="compositionally biased region" description="Polar residues" evidence="1">
    <location>
        <begin position="752"/>
        <end position="761"/>
    </location>
</feature>
<dbReference type="GeneID" id="18871640"/>
<evidence type="ECO:0000313" key="3">
    <source>
        <dbReference type="Proteomes" id="UP000000709"/>
    </source>
</evidence>
<reference evidence="2 3" key="1">
    <citation type="journal article" date="2011" name="Proc. Natl. Acad. Sci. U.S.A.">
        <title>Comparative genomics of xylose-fermenting fungi for enhanced biofuel production.</title>
        <authorList>
            <person name="Wohlbach D.J."/>
            <person name="Kuo A."/>
            <person name="Sato T.K."/>
            <person name="Potts K.M."/>
            <person name="Salamov A.A."/>
            <person name="LaButti K.M."/>
            <person name="Sun H."/>
            <person name="Clum A."/>
            <person name="Pangilinan J.L."/>
            <person name="Lindquist E.A."/>
            <person name="Lucas S."/>
            <person name="Lapidus A."/>
            <person name="Jin M."/>
            <person name="Gunawan C."/>
            <person name="Balan V."/>
            <person name="Dale B.E."/>
            <person name="Jeffries T.W."/>
            <person name="Zinkel R."/>
            <person name="Barry K.W."/>
            <person name="Grigoriev I.V."/>
            <person name="Gasch A.P."/>
        </authorList>
    </citation>
    <scope>NUCLEOTIDE SEQUENCE [LARGE SCALE GENOMIC DNA]</scope>
    <source>
        <strain evidence="3">NRRL Y-27907 / 11-Y1</strain>
    </source>
</reference>
<proteinExistence type="predicted"/>
<evidence type="ECO:0000256" key="1">
    <source>
        <dbReference type="SAM" id="MobiDB-lite"/>
    </source>
</evidence>
<accession>G3AS58</accession>
<dbReference type="STRING" id="619300.G3AS58"/>
<name>G3AS58_SPAPN</name>
<organism evidence="3">
    <name type="scientific">Spathaspora passalidarum (strain NRRL Y-27907 / 11-Y1)</name>
    <dbReference type="NCBI Taxonomy" id="619300"/>
    <lineage>
        <taxon>Eukaryota</taxon>
        <taxon>Fungi</taxon>
        <taxon>Dikarya</taxon>
        <taxon>Ascomycota</taxon>
        <taxon>Saccharomycotina</taxon>
        <taxon>Pichiomycetes</taxon>
        <taxon>Debaryomycetaceae</taxon>
        <taxon>Spathaspora</taxon>
    </lineage>
</organism>
<keyword evidence="3" id="KW-1185">Reference proteome</keyword>
<dbReference type="RefSeq" id="XP_007377050.1">
    <property type="nucleotide sequence ID" value="XM_007376988.1"/>
</dbReference>